<dbReference type="Proteomes" id="UP000450676">
    <property type="component" value="Unassembled WGS sequence"/>
</dbReference>
<feature type="region of interest" description="Disordered" evidence="1">
    <location>
        <begin position="173"/>
        <end position="193"/>
    </location>
</feature>
<evidence type="ECO:0000256" key="1">
    <source>
        <dbReference type="SAM" id="MobiDB-lite"/>
    </source>
</evidence>
<evidence type="ECO:0000313" key="3">
    <source>
        <dbReference type="Proteomes" id="UP000450676"/>
    </source>
</evidence>
<gene>
    <name evidence="2" type="ORF">GTP77_21815</name>
</gene>
<organism evidence="2 3">
    <name type="scientific">Pseudoduganella aquatica</name>
    <dbReference type="NCBI Taxonomy" id="2660641"/>
    <lineage>
        <taxon>Bacteria</taxon>
        <taxon>Pseudomonadati</taxon>
        <taxon>Pseudomonadota</taxon>
        <taxon>Betaproteobacteria</taxon>
        <taxon>Burkholderiales</taxon>
        <taxon>Oxalobacteraceae</taxon>
        <taxon>Telluria group</taxon>
        <taxon>Pseudoduganella</taxon>
    </lineage>
</organism>
<accession>A0A7X4HEX4</accession>
<dbReference type="EMBL" id="WWCU01000030">
    <property type="protein sequence ID" value="MYN09961.1"/>
    <property type="molecule type" value="Genomic_DNA"/>
</dbReference>
<comment type="caution">
    <text evidence="2">The sequence shown here is derived from an EMBL/GenBank/DDBJ whole genome shotgun (WGS) entry which is preliminary data.</text>
</comment>
<evidence type="ECO:0000313" key="2">
    <source>
        <dbReference type="EMBL" id="MYN09961.1"/>
    </source>
</evidence>
<proteinExistence type="predicted"/>
<reference evidence="2 3" key="1">
    <citation type="submission" date="2019-12" db="EMBL/GenBank/DDBJ databases">
        <title>Novel species isolated from a subtropical stream in China.</title>
        <authorList>
            <person name="Lu H."/>
        </authorList>
    </citation>
    <scope>NUCLEOTIDE SEQUENCE [LARGE SCALE GENOMIC DNA]</scope>
    <source>
        <strain evidence="2 3">FT127W</strain>
    </source>
</reference>
<sequence>MILQTHPAGIPPAAYRMLADYLRTSGSTLSASEAISHAIQDWIAAQRKAAEPVSGYQWKSLFLPSGSGLRIQHEGLCHYAHVVGEELLYQGRPLSPHQLTLMLMGPGRNAWREFWVKLHGEKQWVQAIKLRNALESRPVAASPLDAMAAAARTMSDALQTTLTLVQHVHHKATIQPERRLPKHRRMEDCLTDD</sequence>
<keyword evidence="3" id="KW-1185">Reference proteome</keyword>
<protein>
    <submittedName>
        <fullName evidence="2">Uncharacterized protein</fullName>
    </submittedName>
</protein>
<name>A0A7X4HEX4_9BURK</name>
<dbReference type="RefSeq" id="WP_161074259.1">
    <property type="nucleotide sequence ID" value="NZ_CP086370.1"/>
</dbReference>
<dbReference type="AlphaFoldDB" id="A0A7X4HEX4"/>